<dbReference type="EMBL" id="OU963909">
    <property type="protein sequence ID" value="CAH0400274.1"/>
    <property type="molecule type" value="Genomic_DNA"/>
</dbReference>
<keyword evidence="2" id="KW-0819">tRNA processing</keyword>
<accession>A0ABN8AVT9</accession>
<dbReference type="InterPro" id="IPR011989">
    <property type="entry name" value="ARM-like"/>
</dbReference>
<dbReference type="SUPFAM" id="SSF48371">
    <property type="entry name" value="ARM repeat"/>
    <property type="match status" value="2"/>
</dbReference>
<keyword evidence="5" id="KW-1133">Transmembrane helix</keyword>
<organism evidence="9 10">
    <name type="scientific">Chilo suppressalis</name>
    <name type="common">Asiatic rice borer moth</name>
    <dbReference type="NCBI Taxonomy" id="168631"/>
    <lineage>
        <taxon>Eukaryota</taxon>
        <taxon>Metazoa</taxon>
        <taxon>Ecdysozoa</taxon>
        <taxon>Arthropoda</taxon>
        <taxon>Hexapoda</taxon>
        <taxon>Insecta</taxon>
        <taxon>Pterygota</taxon>
        <taxon>Neoptera</taxon>
        <taxon>Endopterygota</taxon>
        <taxon>Lepidoptera</taxon>
        <taxon>Glossata</taxon>
        <taxon>Ditrysia</taxon>
        <taxon>Pyraloidea</taxon>
        <taxon>Crambidae</taxon>
        <taxon>Crambinae</taxon>
        <taxon>Chilo</taxon>
    </lineage>
</organism>
<feature type="transmembrane region" description="Helical" evidence="5">
    <location>
        <begin position="6"/>
        <end position="24"/>
    </location>
</feature>
<evidence type="ECO:0000259" key="7">
    <source>
        <dbReference type="Pfam" id="PF25150"/>
    </source>
</evidence>
<dbReference type="Pfam" id="PF25151">
    <property type="entry name" value="TPR_Trm732_C"/>
    <property type="match status" value="1"/>
</dbReference>
<dbReference type="Pfam" id="PF25150">
    <property type="entry name" value="TPR_Trm732"/>
    <property type="match status" value="1"/>
</dbReference>
<feature type="compositionally biased region" description="Basic and acidic residues" evidence="4">
    <location>
        <begin position="1122"/>
        <end position="1140"/>
    </location>
</feature>
<feature type="region of interest" description="Disordered" evidence="4">
    <location>
        <begin position="1090"/>
        <end position="1155"/>
    </location>
</feature>
<evidence type="ECO:0000256" key="2">
    <source>
        <dbReference type="ARBA" id="ARBA00022694"/>
    </source>
</evidence>
<evidence type="ECO:0000256" key="3">
    <source>
        <dbReference type="ARBA" id="ARBA00035698"/>
    </source>
</evidence>
<feature type="domain" description="tRNA (32-2'-O)-methyltransferase regulator THADA-like C-terminal TPR repeats region" evidence="8">
    <location>
        <begin position="1210"/>
        <end position="1356"/>
    </location>
</feature>
<dbReference type="InterPro" id="IPR016024">
    <property type="entry name" value="ARM-type_fold"/>
</dbReference>
<evidence type="ECO:0000256" key="5">
    <source>
        <dbReference type="SAM" id="Phobius"/>
    </source>
</evidence>
<keyword evidence="5" id="KW-0812">Transmembrane</keyword>
<dbReference type="Pfam" id="PF10350">
    <property type="entry name" value="DUF2428"/>
    <property type="match status" value="1"/>
</dbReference>
<evidence type="ECO:0000259" key="6">
    <source>
        <dbReference type="Pfam" id="PF10350"/>
    </source>
</evidence>
<feature type="domain" description="tRNA (32-2'-O)-methyltransferase regulator THADA-like TPR repeats region" evidence="7">
    <location>
        <begin position="490"/>
        <end position="695"/>
    </location>
</feature>
<evidence type="ECO:0000256" key="4">
    <source>
        <dbReference type="SAM" id="MobiDB-lite"/>
    </source>
</evidence>
<dbReference type="InterPro" id="IPR056842">
    <property type="entry name" value="THADA-like_TPR_C"/>
</dbReference>
<keyword evidence="5" id="KW-0472">Membrane</keyword>
<feature type="compositionally biased region" description="Polar residues" evidence="4">
    <location>
        <begin position="1141"/>
        <end position="1155"/>
    </location>
</feature>
<dbReference type="PANTHER" id="PTHR14387">
    <property type="entry name" value="THADA/DEATH RECEPTOR INTERACTING PROTEIN"/>
    <property type="match status" value="1"/>
</dbReference>
<dbReference type="InterPro" id="IPR056843">
    <property type="entry name" value="THADA-like_TPR"/>
</dbReference>
<dbReference type="Proteomes" id="UP001153292">
    <property type="component" value="Chromosome 16"/>
</dbReference>
<reference evidence="9" key="1">
    <citation type="submission" date="2021-12" db="EMBL/GenBank/DDBJ databases">
        <authorList>
            <person name="King R."/>
        </authorList>
    </citation>
    <scope>NUCLEOTIDE SEQUENCE</scope>
</reference>
<dbReference type="PANTHER" id="PTHR14387:SF7">
    <property type="entry name" value="THYROID ADENOMA-ASSOCIATED PROTEIN"/>
    <property type="match status" value="1"/>
</dbReference>
<evidence type="ECO:0000259" key="8">
    <source>
        <dbReference type="Pfam" id="PF25151"/>
    </source>
</evidence>
<feature type="compositionally biased region" description="Basic and acidic residues" evidence="4">
    <location>
        <begin position="1090"/>
        <end position="1115"/>
    </location>
</feature>
<evidence type="ECO:0000313" key="9">
    <source>
        <dbReference type="EMBL" id="CAH0400274.1"/>
    </source>
</evidence>
<feature type="domain" description="DUF2428" evidence="6">
    <location>
        <begin position="861"/>
        <end position="1207"/>
    </location>
</feature>
<name>A0ABN8AVT9_CHISP</name>
<comment type="similarity">
    <text evidence="1">Belongs to the THADA family.</text>
</comment>
<gene>
    <name evidence="9" type="ORF">CHILSU_LOCUS3464</name>
</gene>
<dbReference type="InterPro" id="IPR019442">
    <property type="entry name" value="THADA/TRM732_DUF2428"/>
</dbReference>
<dbReference type="Gene3D" id="1.25.10.10">
    <property type="entry name" value="Leucine-rich Repeat Variant"/>
    <property type="match status" value="1"/>
</dbReference>
<sequence>MLHAKHVPFGWVIFEFISLIILLLRMMNGLTLRINPGEKRKNTMSFAPVTFENHESIGGENDLIKVFLNAQTVDEQLHTIKKILNGSKTDSDSNVIKFLALVFLQAEVKHPVKCFVVRHVTRSDYLQPKFSEKLAQYIDSYTNENHEDYISYSRVVSKIGTCLESFPAGVEAIKLVEMKLAGYLIRCLNCCNTTFRDVKTLAPTERNEIFSLAHLALRLLLCIIQKVNDENSPKLITMLEELKLCIKDLLFNEDTPMDTKTLSGIICLTILSLENGPDSWTMVLDARKANNYIAALLQNEAAELSLHSAIVTVVPFEKLQLIKIGDKPALICLTSQIIAIGERTSSESIFTLSVTRTIVQVSKQLHRIMDRELATLIMDQALEYCWTHVEHYMDSVRHLAAQALANIVKCAVKLDDKGPGRVWARGRHKAWCVCVGAWVGAVGARRVLAVTPHCVTELTSLARTQPQAVTALELILESDARESDTGTLYETWVKPSLCQAQSTRDPTELTVLQNLMAKAVKLDGDIIHYIVPEIKSLIESSPHNIKSVLMLLHVSRKAGGNRWGEFLPPHLLNMAAVHGDHDVRILSLALVAESPKSTETFSKVELEFVLHFLKYNINAQAPNFRQQMLSLFSKLLKRLGDSYRVLRRQTESNGDGDKADYYLTFVEKLRLECFESLMGMPNYTRRTIALQLLVYCQQLSLEGYQWLWCPQFASRLVERLEDTYDDNRTRARALLASCPTHLLRNTKFSVSIDLSDVLRQASSLKPTDCVSAAYKLLLLKDKLPEVIMVASQANRAQNEPVSFALLNILLARLKAELKECEQSIVRAPRHGPLYGTLHCMRRVLQDLDPEAISSDEQWAQLVRKVIAAGGRASGVAGVVVNNSSPEGHLPMDQGVVLTDHGNEGGIRLEDGRAVTAQMLLLCAWRTVKEVSLLLGSIVSRLSIRGESGGVGVLSPQQVLQVGEHFSTLLAETKHRGAFEQAYVGFTEFLARVWQCRSPTLHSWGRDRLAQLLGQLLPQHQQQQQQQRQQHPTRRSAGLPFMIQALVITELQVKGNPTCLHECMTTLLKLAHASTVPNCTGISTLNQLKSTHYEPNSHDDNNVSDSTETKHAEKSTLKQSKSTHFERNSDEDNIVSDKNEQNENANRTGDGSQAENASICMGSSVETRAHCMNILRALFRNSALEESVAGYVGEGLMVALEGFNKDTWMERNAATLLFSALVTRVFGAARHRDRMTGRIFFLRYPMLYDYILHRLQSVGPTIEVDLNPGLFPVLVLISKLYPSSLEGVQCSLRLTSLSPYRSEAVKSPSLYARVAASSDCIAPTRFVSHLETLLTTISSSTIKRNYCHGTLLQLTKLLAETPANLVVEHEEKLRIRRRISDSYWILEQATRKMPCYPITDQYVKMINLIVWRLPSLIDQEMLETIREYLDSILFAKDIPPITIGREICLANIAYLYIIILSKRCYFQKYSTEQHIHSISTENTVTESMNHPCQLNKCTHTKVIMKFIHKGLTHKSYEVVLTCLNYLLILYKKLEIECHFQKHLSSIAINENVLKVLRKNQTFSKELCKVLEGSKYMECIQKTLSVLSLGDGTQKYVVELKIGRKPKCDDEIAAKLLDCIRDEHENLTHVYLESLRRFVKCSLQSNPKCSLSDDVILEVVRMIFDCCTSENNDSTREVAATFLQDNFEVLIEMKFESLSEEQKFELSATLYATLVALLEDDDANIRDTAASAASLLSGHDRDGGPVISAMAAEWIRNAIREPVMLVLLALLDFRCEVYLTDELNDECRVFDQNERYNIFLEETVWTRECADNLIRICQDKGDIVAFVRSIIDDPVYQGTIKKLCNNNVIIFKEMLENTSLSYKNDATNPKIGMFVNKLLCKESI</sequence>
<proteinExistence type="inferred from homology"/>
<evidence type="ECO:0000256" key="1">
    <source>
        <dbReference type="ARBA" id="ARBA00010409"/>
    </source>
</evidence>
<keyword evidence="10" id="KW-1185">Reference proteome</keyword>
<protein>
    <recommendedName>
        <fullName evidence="3">tRNA (32-2'-O)-methyltransferase regulator THADA</fullName>
    </recommendedName>
</protein>
<evidence type="ECO:0000313" key="10">
    <source>
        <dbReference type="Proteomes" id="UP001153292"/>
    </source>
</evidence>
<dbReference type="InterPro" id="IPR051954">
    <property type="entry name" value="tRNA_methyltransferase_THADA"/>
</dbReference>